<accession>A0ACC0JGC3</accession>
<gene>
    <name evidence="1" type="ORF">MSG28_014241</name>
</gene>
<keyword evidence="2" id="KW-1185">Reference proteome</keyword>
<reference evidence="1 2" key="1">
    <citation type="journal article" date="2022" name="Genome Biol. Evol.">
        <title>The Spruce Budworm Genome: Reconstructing the Evolutionary History of Antifreeze Proteins.</title>
        <authorList>
            <person name="Beliveau C."/>
            <person name="Gagne P."/>
            <person name="Picq S."/>
            <person name="Vernygora O."/>
            <person name="Keeling C.I."/>
            <person name="Pinkney K."/>
            <person name="Doucet D."/>
            <person name="Wen F."/>
            <person name="Johnston J.S."/>
            <person name="Maaroufi H."/>
            <person name="Boyle B."/>
            <person name="Laroche J."/>
            <person name="Dewar K."/>
            <person name="Juretic N."/>
            <person name="Blackburn G."/>
            <person name="Nisole A."/>
            <person name="Brunet B."/>
            <person name="Brandao M."/>
            <person name="Lumley L."/>
            <person name="Duan J."/>
            <person name="Quan G."/>
            <person name="Lucarotti C.J."/>
            <person name="Roe A.D."/>
            <person name="Sperling F.A.H."/>
            <person name="Levesque R.C."/>
            <person name="Cusson M."/>
        </authorList>
    </citation>
    <scope>NUCLEOTIDE SEQUENCE [LARGE SCALE GENOMIC DNA]</scope>
    <source>
        <strain evidence="1">Glfc:IPQL:Cfum</strain>
    </source>
</reference>
<name>A0ACC0JGC3_CHOFU</name>
<dbReference type="EMBL" id="CM046125">
    <property type="protein sequence ID" value="KAI8423200.1"/>
    <property type="molecule type" value="Genomic_DNA"/>
</dbReference>
<evidence type="ECO:0000313" key="1">
    <source>
        <dbReference type="EMBL" id="KAI8423200.1"/>
    </source>
</evidence>
<sequence>MFTIILASIVTIICVNAAPNAEEKPTLETAARIMGKDCTKGIFSPTCLKIGVISLLEKVNHKDEVTLLPGVSLVKDTSENGKAEAVAVELAKALPSNPDERLDKFLLYSLGTFLDTHSVKLRLLDDDTAEEAKTMLGEARARGPLKMGKKGGMGGLIAMAMMMKVACLNTMYRLTCLILVVTVAALPNPEIRDNNVEPTMETAARAMGKDCSSGIFSATCLKIEAISILEKLNSKEELRLLPGISVVKEPAKENGSKAEDFAAELARAMPSKPEERLDKYLLYRLGSYLDTHSVKLRLLDDSASEEARALIGEARAKGGLGGGKKGGMGGLMAIGMLMKGTLMSIGLGGLAMLAGKALMTAMMSLLLSAIIGIKSLSSGGKSTTYEIVSKPIYSHSHSHSTAHEDVGGAYGHSGYGRNLNVRRR</sequence>
<organism evidence="1 2">
    <name type="scientific">Choristoneura fumiferana</name>
    <name type="common">Spruce budworm moth</name>
    <name type="synonym">Archips fumiferana</name>
    <dbReference type="NCBI Taxonomy" id="7141"/>
    <lineage>
        <taxon>Eukaryota</taxon>
        <taxon>Metazoa</taxon>
        <taxon>Ecdysozoa</taxon>
        <taxon>Arthropoda</taxon>
        <taxon>Hexapoda</taxon>
        <taxon>Insecta</taxon>
        <taxon>Pterygota</taxon>
        <taxon>Neoptera</taxon>
        <taxon>Endopterygota</taxon>
        <taxon>Lepidoptera</taxon>
        <taxon>Glossata</taxon>
        <taxon>Ditrysia</taxon>
        <taxon>Tortricoidea</taxon>
        <taxon>Tortricidae</taxon>
        <taxon>Tortricinae</taxon>
        <taxon>Choristoneura</taxon>
    </lineage>
</organism>
<proteinExistence type="predicted"/>
<evidence type="ECO:0000313" key="2">
    <source>
        <dbReference type="Proteomes" id="UP001064048"/>
    </source>
</evidence>
<protein>
    <submittedName>
        <fullName evidence="1">Uncharacterized protein</fullName>
    </submittedName>
</protein>
<dbReference type="Proteomes" id="UP001064048">
    <property type="component" value="Chromosome 25"/>
</dbReference>
<comment type="caution">
    <text evidence="1">The sequence shown here is derived from an EMBL/GenBank/DDBJ whole genome shotgun (WGS) entry which is preliminary data.</text>
</comment>